<keyword evidence="6" id="KW-1185">Reference proteome</keyword>
<dbReference type="InterPro" id="IPR036388">
    <property type="entry name" value="WH-like_DNA-bd_sf"/>
</dbReference>
<protein>
    <submittedName>
        <fullName evidence="5">HTH-type transcriptional repressor YtrA</fullName>
    </submittedName>
</protein>
<dbReference type="GO" id="GO:0003677">
    <property type="term" value="F:DNA binding"/>
    <property type="evidence" value="ECO:0007669"/>
    <property type="project" value="UniProtKB-KW"/>
</dbReference>
<dbReference type="InterPro" id="IPR000524">
    <property type="entry name" value="Tscrpt_reg_HTH_GntR"/>
</dbReference>
<dbReference type="Proteomes" id="UP000076079">
    <property type="component" value="Chromosome"/>
</dbReference>
<dbReference type="STRING" id="1855912.LuPra_01832"/>
<dbReference type="Gene3D" id="1.10.10.10">
    <property type="entry name" value="Winged helix-like DNA-binding domain superfamily/Winged helix DNA-binding domain"/>
    <property type="match status" value="1"/>
</dbReference>
<keyword evidence="2" id="KW-0238">DNA-binding</keyword>
<dbReference type="InterPro" id="IPR036390">
    <property type="entry name" value="WH_DNA-bd_sf"/>
</dbReference>
<evidence type="ECO:0000259" key="4">
    <source>
        <dbReference type="PROSITE" id="PS50949"/>
    </source>
</evidence>
<dbReference type="PANTHER" id="PTHR38445">
    <property type="entry name" value="HTH-TYPE TRANSCRIPTIONAL REPRESSOR YTRA"/>
    <property type="match status" value="1"/>
</dbReference>
<dbReference type="GO" id="GO:0003700">
    <property type="term" value="F:DNA-binding transcription factor activity"/>
    <property type="evidence" value="ECO:0007669"/>
    <property type="project" value="InterPro"/>
</dbReference>
<proteinExistence type="predicted"/>
<dbReference type="AlphaFoldDB" id="A0A143PKL0"/>
<dbReference type="CDD" id="cd07377">
    <property type="entry name" value="WHTH_GntR"/>
    <property type="match status" value="1"/>
</dbReference>
<evidence type="ECO:0000256" key="1">
    <source>
        <dbReference type="ARBA" id="ARBA00023015"/>
    </source>
</evidence>
<sequence length="128" mass="13912">MFTIVIDTRDPTPIYAQVERGLRAAIAVGRLQPGEQLPTVRQLAVDVSVNANTIARVYAELERQGVLETRRGVGTFVATTAPRAVPAREHRRQLATFLTRMLAEATGAGFTIDEVLDGLQARRAGGDQ</sequence>
<dbReference type="PANTHER" id="PTHR38445:SF9">
    <property type="entry name" value="HTH-TYPE TRANSCRIPTIONAL REPRESSOR YTRA"/>
    <property type="match status" value="1"/>
</dbReference>
<feature type="domain" description="HTH gntR-type" evidence="4">
    <location>
        <begin position="12"/>
        <end position="80"/>
    </location>
</feature>
<accession>A0A143PKL0</accession>
<evidence type="ECO:0000313" key="6">
    <source>
        <dbReference type="Proteomes" id="UP000076079"/>
    </source>
</evidence>
<evidence type="ECO:0000313" key="5">
    <source>
        <dbReference type="EMBL" id="AMY08628.1"/>
    </source>
</evidence>
<dbReference type="EMBL" id="CP015136">
    <property type="protein sequence ID" value="AMY08628.1"/>
    <property type="molecule type" value="Genomic_DNA"/>
</dbReference>
<evidence type="ECO:0000256" key="2">
    <source>
        <dbReference type="ARBA" id="ARBA00023125"/>
    </source>
</evidence>
<evidence type="ECO:0000256" key="3">
    <source>
        <dbReference type="ARBA" id="ARBA00023163"/>
    </source>
</evidence>
<dbReference type="SUPFAM" id="SSF46785">
    <property type="entry name" value="Winged helix' DNA-binding domain"/>
    <property type="match status" value="1"/>
</dbReference>
<keyword evidence="3" id="KW-0804">Transcription</keyword>
<gene>
    <name evidence="5" type="primary">ytrA_1</name>
    <name evidence="5" type="ORF">LuPra_01832</name>
</gene>
<reference evidence="5 6" key="1">
    <citation type="journal article" date="2016" name="Genome Announc.">
        <title>First Complete Genome Sequence of a Subdivision 6 Acidobacterium Strain.</title>
        <authorList>
            <person name="Huang S."/>
            <person name="Vieira S."/>
            <person name="Bunk B."/>
            <person name="Riedel T."/>
            <person name="Sproer C."/>
            <person name="Overmann J."/>
        </authorList>
    </citation>
    <scope>NUCLEOTIDE SEQUENCE [LARGE SCALE GENOMIC DNA]</scope>
    <source>
        <strain evidence="6">DSM 100886 HEG_-6_39</strain>
    </source>
</reference>
<dbReference type="SMART" id="SM00345">
    <property type="entry name" value="HTH_GNTR"/>
    <property type="match status" value="1"/>
</dbReference>
<name>A0A143PKL0_LUTPR</name>
<dbReference type="KEGG" id="abac:LuPra_01832"/>
<organism evidence="5 6">
    <name type="scientific">Luteitalea pratensis</name>
    <dbReference type="NCBI Taxonomy" id="1855912"/>
    <lineage>
        <taxon>Bacteria</taxon>
        <taxon>Pseudomonadati</taxon>
        <taxon>Acidobacteriota</taxon>
        <taxon>Vicinamibacteria</taxon>
        <taxon>Vicinamibacterales</taxon>
        <taxon>Vicinamibacteraceae</taxon>
        <taxon>Luteitalea</taxon>
    </lineage>
</organism>
<reference evidence="6" key="2">
    <citation type="submission" date="2016-04" db="EMBL/GenBank/DDBJ databases">
        <title>First Complete Genome Sequence of a Subdivision 6 Acidobacterium.</title>
        <authorList>
            <person name="Huang S."/>
            <person name="Vieira S."/>
            <person name="Bunk B."/>
            <person name="Riedel T."/>
            <person name="Sproeer C."/>
            <person name="Overmann J."/>
        </authorList>
    </citation>
    <scope>NUCLEOTIDE SEQUENCE [LARGE SCALE GENOMIC DNA]</scope>
    <source>
        <strain evidence="6">DSM 100886 HEG_-6_39</strain>
    </source>
</reference>
<dbReference type="Pfam" id="PF00392">
    <property type="entry name" value="GntR"/>
    <property type="match status" value="1"/>
</dbReference>
<dbReference type="PROSITE" id="PS50949">
    <property type="entry name" value="HTH_GNTR"/>
    <property type="match status" value="1"/>
</dbReference>
<keyword evidence="1" id="KW-0805">Transcription regulation</keyword>